<sequence>MGRFYQAAGKPFYKQIPQAVFITEEISALDKRCKKDFLFK</sequence>
<proteinExistence type="predicted"/>
<protein>
    <submittedName>
        <fullName evidence="1">Uncharacterized protein</fullName>
    </submittedName>
</protein>
<dbReference type="RefSeq" id="WP_017417851.1">
    <property type="nucleotide sequence ID" value="NZ_BDDG01000002.1"/>
</dbReference>
<name>A0A7W4LS98_BACVE</name>
<dbReference type="Proteomes" id="UP000587477">
    <property type="component" value="Chromosome"/>
</dbReference>
<organism evidence="1 2">
    <name type="scientific">Bacillus velezensis</name>
    <dbReference type="NCBI Taxonomy" id="492670"/>
    <lineage>
        <taxon>Bacteria</taxon>
        <taxon>Bacillati</taxon>
        <taxon>Bacillota</taxon>
        <taxon>Bacilli</taxon>
        <taxon>Bacillales</taxon>
        <taxon>Bacillaceae</taxon>
        <taxon>Bacillus</taxon>
        <taxon>Bacillus amyloliquefaciens group</taxon>
    </lineage>
</organism>
<evidence type="ECO:0000313" key="2">
    <source>
        <dbReference type="Proteomes" id="UP000587477"/>
    </source>
</evidence>
<reference evidence="2" key="1">
    <citation type="submission" date="2020-10" db="EMBL/GenBank/DDBJ databases">
        <title>Complete genome sequence of Bacillus velezensis NST6.</title>
        <authorList>
            <person name="Choi J."/>
        </authorList>
    </citation>
    <scope>NUCLEOTIDE SEQUENCE [LARGE SCALE GENOMIC DNA]</scope>
    <source>
        <strain evidence="2">NST6</strain>
    </source>
</reference>
<dbReference type="AlphaFoldDB" id="A0A7W4LS98"/>
<evidence type="ECO:0000313" key="1">
    <source>
        <dbReference type="EMBL" id="QOY28955.1"/>
    </source>
</evidence>
<accession>A0A7W4LS98</accession>
<dbReference type="EMBL" id="CP063687">
    <property type="protein sequence ID" value="QOY28955.1"/>
    <property type="molecule type" value="Genomic_DNA"/>
</dbReference>
<gene>
    <name evidence="1" type="ORF">BACVE_003997</name>
</gene>